<feature type="active site" description="Proton acceptor" evidence="7 8">
    <location>
        <position position="183"/>
    </location>
</feature>
<dbReference type="InterPro" id="IPR003700">
    <property type="entry name" value="Pantoate_hydroxy_MeTrfase"/>
</dbReference>
<feature type="binding site" evidence="7 10">
    <location>
        <position position="88"/>
    </location>
    <ligand>
        <name>Mg(2+)</name>
        <dbReference type="ChEBI" id="CHEBI:18420"/>
    </ligand>
</feature>
<feature type="binding site" evidence="7 9">
    <location>
        <begin position="49"/>
        <end position="50"/>
    </location>
    <ligand>
        <name>3-methyl-2-oxobutanoate</name>
        <dbReference type="ChEBI" id="CHEBI:11851"/>
    </ligand>
</feature>
<organism evidence="11 12">
    <name type="scientific">Roseospirillum parvum</name>
    <dbReference type="NCBI Taxonomy" id="83401"/>
    <lineage>
        <taxon>Bacteria</taxon>
        <taxon>Pseudomonadati</taxon>
        <taxon>Pseudomonadota</taxon>
        <taxon>Alphaproteobacteria</taxon>
        <taxon>Rhodospirillales</taxon>
        <taxon>Rhodospirillaceae</taxon>
        <taxon>Roseospirillum</taxon>
    </lineage>
</organism>
<comment type="subcellular location">
    <subcellularLocation>
        <location evidence="7">Cytoplasm</location>
    </subcellularLocation>
</comment>
<dbReference type="PIRSF" id="PIRSF000388">
    <property type="entry name" value="Pantoate_hydroxy_MeTrfase"/>
    <property type="match status" value="1"/>
</dbReference>
<comment type="function">
    <text evidence="6 7">Catalyzes the reversible reaction in which hydroxymethyl group from 5,10-methylenetetrahydrofolate is transferred onto alpha-ketoisovalerate to form ketopantoate.</text>
</comment>
<evidence type="ECO:0000256" key="10">
    <source>
        <dbReference type="PIRSR" id="PIRSR000388-3"/>
    </source>
</evidence>
<dbReference type="PANTHER" id="PTHR20881:SF0">
    <property type="entry name" value="3-METHYL-2-OXOBUTANOATE HYDROXYMETHYLTRANSFERASE"/>
    <property type="match status" value="1"/>
</dbReference>
<dbReference type="EC" id="2.1.2.11" evidence="7"/>
<dbReference type="GO" id="GO:0003864">
    <property type="term" value="F:3-methyl-2-oxobutanoate hydroxymethyltransferase activity"/>
    <property type="evidence" value="ECO:0007669"/>
    <property type="project" value="UniProtKB-UniRule"/>
</dbReference>
<dbReference type="Pfam" id="PF02548">
    <property type="entry name" value="Pantoate_transf"/>
    <property type="match status" value="1"/>
</dbReference>
<evidence type="ECO:0000256" key="6">
    <source>
        <dbReference type="ARBA" id="ARBA00056497"/>
    </source>
</evidence>
<dbReference type="CDD" id="cd06557">
    <property type="entry name" value="KPHMT-like"/>
    <property type="match status" value="1"/>
</dbReference>
<keyword evidence="4 7" id="KW-0566">Pantothenate biosynthesis</keyword>
<keyword evidence="7 10" id="KW-0479">Metal-binding</keyword>
<dbReference type="RefSeq" id="WP_092617569.1">
    <property type="nucleotide sequence ID" value="NZ_FNCV01000004.1"/>
</dbReference>
<sequence length="258" mass="27734">MSAKPTSRRLTVTDIRKKKGQERVVCLTAYTASVAWRVDEVVDLILVGDSLGMVLYGLETTVGVTVEMMINHGAAVVRSSRRTLVCVDLPFGSYQEGPIQAFHTAARIMKETGCQAVKLEGGKEMAETVRFLTERGVPVFGHVGLMPQMVNAVGGFRKRNDGERILEDAKAIAEAGAFAMVVEHTTPEIAREVTAAVDVPTIGIGAGPHCDGQILVTEDMTGLSAKTPPFVKRYAEAGDAIRDAVTAYAEEVRAGRFP</sequence>
<dbReference type="NCBIfam" id="NF001452">
    <property type="entry name" value="PRK00311.1"/>
    <property type="match status" value="1"/>
</dbReference>
<evidence type="ECO:0000256" key="8">
    <source>
        <dbReference type="PIRSR" id="PIRSR000388-1"/>
    </source>
</evidence>
<dbReference type="FunFam" id="3.20.20.60:FF:000003">
    <property type="entry name" value="3-methyl-2-oxobutanoate hydroxymethyltransferase"/>
    <property type="match status" value="1"/>
</dbReference>
<evidence type="ECO:0000256" key="7">
    <source>
        <dbReference type="HAMAP-Rule" id="MF_00156"/>
    </source>
</evidence>
<dbReference type="GO" id="GO:0032259">
    <property type="term" value="P:methylation"/>
    <property type="evidence" value="ECO:0007669"/>
    <property type="project" value="UniProtKB-KW"/>
</dbReference>
<dbReference type="GO" id="GO:0008168">
    <property type="term" value="F:methyltransferase activity"/>
    <property type="evidence" value="ECO:0007669"/>
    <property type="project" value="UniProtKB-KW"/>
</dbReference>
<dbReference type="SUPFAM" id="SSF51621">
    <property type="entry name" value="Phosphoenolpyruvate/pyruvate domain"/>
    <property type="match status" value="1"/>
</dbReference>
<dbReference type="Gene3D" id="3.20.20.60">
    <property type="entry name" value="Phosphoenolpyruvate-binding domains"/>
    <property type="match status" value="1"/>
</dbReference>
<keyword evidence="5 7" id="KW-0808">Transferase</keyword>
<dbReference type="STRING" id="83401.SAMN05421742_10426"/>
<feature type="binding site" evidence="7 9">
    <location>
        <position position="118"/>
    </location>
    <ligand>
        <name>3-methyl-2-oxobutanoate</name>
        <dbReference type="ChEBI" id="CHEBI:11851"/>
    </ligand>
</feature>
<dbReference type="InterPro" id="IPR040442">
    <property type="entry name" value="Pyrv_kinase-like_dom_sf"/>
</dbReference>
<evidence type="ECO:0000256" key="9">
    <source>
        <dbReference type="PIRSR" id="PIRSR000388-2"/>
    </source>
</evidence>
<proteinExistence type="inferred from homology"/>
<evidence type="ECO:0000313" key="11">
    <source>
        <dbReference type="EMBL" id="SDH04657.1"/>
    </source>
</evidence>
<dbReference type="InterPro" id="IPR015813">
    <property type="entry name" value="Pyrv/PenolPyrv_kinase-like_dom"/>
</dbReference>
<comment type="subunit">
    <text evidence="3 7">Homodecamer; pentamer of dimers.</text>
</comment>
<dbReference type="PANTHER" id="PTHR20881">
    <property type="entry name" value="3-METHYL-2-OXOBUTANOATE HYDROXYMETHYLTRANSFERASE"/>
    <property type="match status" value="1"/>
</dbReference>
<dbReference type="UniPathway" id="UPA00028">
    <property type="reaction ID" value="UER00003"/>
</dbReference>
<keyword evidence="11" id="KW-0489">Methyltransferase</keyword>
<dbReference type="GO" id="GO:0005737">
    <property type="term" value="C:cytoplasm"/>
    <property type="evidence" value="ECO:0007669"/>
    <property type="project" value="UniProtKB-SubCell"/>
</dbReference>
<comment type="catalytic activity">
    <reaction evidence="7">
        <text>(6R)-5,10-methylene-5,6,7,8-tetrahydrofolate + 3-methyl-2-oxobutanoate + H2O = 2-dehydropantoate + (6S)-5,6,7,8-tetrahydrofolate</text>
        <dbReference type="Rhea" id="RHEA:11824"/>
        <dbReference type="ChEBI" id="CHEBI:11561"/>
        <dbReference type="ChEBI" id="CHEBI:11851"/>
        <dbReference type="ChEBI" id="CHEBI:15377"/>
        <dbReference type="ChEBI" id="CHEBI:15636"/>
        <dbReference type="ChEBI" id="CHEBI:57453"/>
        <dbReference type="EC" id="2.1.2.11"/>
    </reaction>
</comment>
<comment type="pathway">
    <text evidence="1 7">Cofactor biosynthesis; (R)-pantothenate biosynthesis; (R)-pantoate from 3-methyl-2-oxobutanoate: step 1/2.</text>
</comment>
<keyword evidence="12" id="KW-1185">Reference proteome</keyword>
<feature type="binding site" evidence="7 9">
    <location>
        <position position="88"/>
    </location>
    <ligand>
        <name>3-methyl-2-oxobutanoate</name>
        <dbReference type="ChEBI" id="CHEBI:11851"/>
    </ligand>
</feature>
<evidence type="ECO:0000256" key="5">
    <source>
        <dbReference type="ARBA" id="ARBA00022679"/>
    </source>
</evidence>
<evidence type="ECO:0000313" key="12">
    <source>
        <dbReference type="Proteomes" id="UP000217076"/>
    </source>
</evidence>
<evidence type="ECO:0000256" key="3">
    <source>
        <dbReference type="ARBA" id="ARBA00011424"/>
    </source>
</evidence>
<accession>A0A1G7Z7S3</accession>
<comment type="similarity">
    <text evidence="2 7">Belongs to the PanB family.</text>
</comment>
<dbReference type="GO" id="GO:0015940">
    <property type="term" value="P:pantothenate biosynthetic process"/>
    <property type="evidence" value="ECO:0007669"/>
    <property type="project" value="UniProtKB-UniRule"/>
</dbReference>
<comment type="cofactor">
    <cofactor evidence="7 10">
        <name>Mg(2+)</name>
        <dbReference type="ChEBI" id="CHEBI:18420"/>
    </cofactor>
    <text evidence="7 10">Binds 1 Mg(2+) ion per subunit.</text>
</comment>
<evidence type="ECO:0000256" key="4">
    <source>
        <dbReference type="ARBA" id="ARBA00022655"/>
    </source>
</evidence>
<dbReference type="OrthoDB" id="9781789at2"/>
<dbReference type="AlphaFoldDB" id="A0A1G7Z7S3"/>
<protein>
    <recommendedName>
        <fullName evidence="7">3-methyl-2-oxobutanoate hydroxymethyltransferase</fullName>
        <ecNumber evidence="7">2.1.2.11</ecNumber>
    </recommendedName>
    <alternativeName>
        <fullName evidence="7">Ketopantoate hydroxymethyltransferase</fullName>
        <shortName evidence="7">KPHMT</shortName>
    </alternativeName>
</protein>
<name>A0A1G7Z7S3_9PROT</name>
<dbReference type="EMBL" id="FNCV01000004">
    <property type="protein sequence ID" value="SDH04657.1"/>
    <property type="molecule type" value="Genomic_DNA"/>
</dbReference>
<reference evidence="12" key="1">
    <citation type="submission" date="2016-10" db="EMBL/GenBank/DDBJ databases">
        <authorList>
            <person name="Varghese N."/>
            <person name="Submissions S."/>
        </authorList>
    </citation>
    <scope>NUCLEOTIDE SEQUENCE [LARGE SCALE GENOMIC DNA]</scope>
    <source>
        <strain evidence="12">930I</strain>
    </source>
</reference>
<dbReference type="NCBIfam" id="TIGR00222">
    <property type="entry name" value="panB"/>
    <property type="match status" value="1"/>
</dbReference>
<gene>
    <name evidence="7" type="primary">panB</name>
    <name evidence="11" type="ORF">SAMN05421742_10426</name>
</gene>
<keyword evidence="7" id="KW-0963">Cytoplasm</keyword>
<dbReference type="GO" id="GO:0000287">
    <property type="term" value="F:magnesium ion binding"/>
    <property type="evidence" value="ECO:0007669"/>
    <property type="project" value="TreeGrafter"/>
</dbReference>
<dbReference type="HAMAP" id="MF_00156">
    <property type="entry name" value="PanB"/>
    <property type="match status" value="1"/>
</dbReference>
<evidence type="ECO:0000256" key="1">
    <source>
        <dbReference type="ARBA" id="ARBA00005033"/>
    </source>
</evidence>
<feature type="binding site" evidence="7 10">
    <location>
        <position position="49"/>
    </location>
    <ligand>
        <name>Mg(2+)</name>
        <dbReference type="ChEBI" id="CHEBI:18420"/>
    </ligand>
</feature>
<keyword evidence="7 10" id="KW-0460">Magnesium</keyword>
<feature type="binding site" evidence="7 10">
    <location>
        <position position="120"/>
    </location>
    <ligand>
        <name>Mg(2+)</name>
        <dbReference type="ChEBI" id="CHEBI:18420"/>
    </ligand>
</feature>
<evidence type="ECO:0000256" key="2">
    <source>
        <dbReference type="ARBA" id="ARBA00008676"/>
    </source>
</evidence>
<dbReference type="Proteomes" id="UP000217076">
    <property type="component" value="Unassembled WGS sequence"/>
</dbReference>